<evidence type="ECO:0000313" key="3">
    <source>
        <dbReference type="EMBL" id="NYB74040.1"/>
    </source>
</evidence>
<feature type="compositionally biased region" description="Acidic residues" evidence="1">
    <location>
        <begin position="325"/>
        <end position="339"/>
    </location>
</feature>
<dbReference type="EMBL" id="JACBNQ010000007">
    <property type="protein sequence ID" value="NYB74040.1"/>
    <property type="molecule type" value="Genomic_DNA"/>
</dbReference>
<dbReference type="Proteomes" id="UP000611629">
    <property type="component" value="Unassembled WGS sequence"/>
</dbReference>
<keyword evidence="2" id="KW-1133">Transmembrane helix</keyword>
<keyword evidence="4" id="KW-1185">Reference proteome</keyword>
<dbReference type="AlphaFoldDB" id="A0A974BIU5"/>
<organism evidence="3 4">
    <name type="scientific">Sedimentibacter hydroxybenzoicus DSM 7310</name>
    <dbReference type="NCBI Taxonomy" id="1123245"/>
    <lineage>
        <taxon>Bacteria</taxon>
        <taxon>Bacillati</taxon>
        <taxon>Bacillota</taxon>
        <taxon>Tissierellia</taxon>
        <taxon>Sedimentibacter</taxon>
    </lineage>
</organism>
<accession>A0A974BIU5</accession>
<comment type="caution">
    <text evidence="3">The sequence shown here is derived from an EMBL/GenBank/DDBJ whole genome shotgun (WGS) entry which is preliminary data.</text>
</comment>
<feature type="transmembrane region" description="Helical" evidence="2">
    <location>
        <begin position="283"/>
        <end position="300"/>
    </location>
</feature>
<sequence length="494" mass="56485">MNNNYKIVRTIFENTFQRVVECKENETGDIFYSNIITSPKVINLINIPELKSLSSNILEAYNTDDRIYIYTYPLNLRYKGLKEGITGNLTLKQQFNVSEKIIMLAQNIFNMTDVVQQKILDLDRIFVDEDHNLYVDLNLVFEQEYDIADNETFKRLGNILHYIFSGTEIVDYNISDTIPPDVLKIIVRCLTKEYVFPKDIFEELKQSPIYGMIFAPVNTTDINKSIIKERETVEKETAEDDNFIESEADSVKEDDSVLNIYLNGDSKQEQPHKNKNVFPKKEILRLAVSLLIVVIVLLIGNKIIKMFNTEETMGGDPNKQIGNEEPGEQDPSEPTDPENDTPPSDITDSTEIYFNDKLLESTGYSGSKAEIDNNIYLEGKNSLLIKNEGDGKVKSLFAVVDFNDEKFSYMLKQQIGIGAKIKSEKDVEVSVVLEAYNNGALASNFHTKLDVYDDMWSPLTVPINVTNADYLNIYIEYEGQNKVWVDSIYIDVIK</sequence>
<reference evidence="3" key="1">
    <citation type="submission" date="2020-07" db="EMBL/GenBank/DDBJ databases">
        <title>Genomic analysis of a strain of Sedimentibacter Hydroxybenzoicus DSM7310.</title>
        <authorList>
            <person name="Ma S."/>
        </authorList>
    </citation>
    <scope>NUCLEOTIDE SEQUENCE</scope>
    <source>
        <strain evidence="3">DSM 7310</strain>
    </source>
</reference>
<keyword evidence="2" id="KW-0812">Transmembrane</keyword>
<feature type="region of interest" description="Disordered" evidence="1">
    <location>
        <begin position="311"/>
        <end position="347"/>
    </location>
</feature>
<name>A0A974BIU5_SEDHY</name>
<evidence type="ECO:0000256" key="1">
    <source>
        <dbReference type="SAM" id="MobiDB-lite"/>
    </source>
</evidence>
<dbReference type="RefSeq" id="WP_179237734.1">
    <property type="nucleotide sequence ID" value="NZ_JACBNQ010000007.1"/>
</dbReference>
<protein>
    <submittedName>
        <fullName evidence="3">Uncharacterized protein</fullName>
    </submittedName>
</protein>
<gene>
    <name evidence="3" type="ORF">HZF24_07780</name>
</gene>
<proteinExistence type="predicted"/>
<keyword evidence="2" id="KW-0472">Membrane</keyword>
<evidence type="ECO:0000256" key="2">
    <source>
        <dbReference type="SAM" id="Phobius"/>
    </source>
</evidence>
<evidence type="ECO:0000313" key="4">
    <source>
        <dbReference type="Proteomes" id="UP000611629"/>
    </source>
</evidence>